<protein>
    <submittedName>
        <fullName evidence="2">Uncharacterized protein</fullName>
    </submittedName>
</protein>
<evidence type="ECO:0000313" key="3">
    <source>
        <dbReference type="Proteomes" id="UP000035651"/>
    </source>
</evidence>
<keyword evidence="1" id="KW-1133">Transmembrane helix</keyword>
<dbReference type="KEGG" id="pfg:AB870_11295"/>
<dbReference type="PATRIC" id="fig|656179.3.peg.2397"/>
<dbReference type="EMBL" id="CP011807">
    <property type="protein sequence ID" value="AKM30567.1"/>
    <property type="molecule type" value="Genomic_DNA"/>
</dbReference>
<evidence type="ECO:0000313" key="2">
    <source>
        <dbReference type="EMBL" id="AKM30567.1"/>
    </source>
</evidence>
<keyword evidence="1" id="KW-0812">Transmembrane</keyword>
<keyword evidence="1" id="KW-0472">Membrane</keyword>
<sequence length="309" mass="33703">MLRAFGEEIDSTSLPDAFSDVDQYFAHVGAALREQGEDMLAIRSLPAKLEKAMQRIYRSRQLPWGTWKTVGSQRTNTSIETLTPNARAAYVTLSNIEMTVKGIGMMLVAVDCAETQHRAIAREDPNAPQTIEKRRHVARAFSTIGRTLFQTALLVHKYLQQATAAIPRDRRRWKTKIGIIVALATLSAALAVAAALLPPALPAFIGLGLGLKFGSIFVGILGAIHSMFSVIGYSRNRGWAEISGCIEGVRNIYVVISTGICARQSAAGWQETNGFGRRLDRLTRGIGGVETMQTTLDEKLSTFTSGPPE</sequence>
<feature type="transmembrane region" description="Helical" evidence="1">
    <location>
        <begin position="203"/>
        <end position="228"/>
    </location>
</feature>
<dbReference type="RefSeq" id="WP_047906406.1">
    <property type="nucleotide sequence ID" value="NZ_CP011807.3"/>
</dbReference>
<dbReference type="AlphaFoldDB" id="A0A0H3WS00"/>
<dbReference type="OrthoDB" id="8938493at2"/>
<organism evidence="2 3">
    <name type="scientific">Pandoraea faecigallinarum</name>
    <dbReference type="NCBI Taxonomy" id="656179"/>
    <lineage>
        <taxon>Bacteria</taxon>
        <taxon>Pseudomonadati</taxon>
        <taxon>Pseudomonadota</taxon>
        <taxon>Betaproteobacteria</taxon>
        <taxon>Burkholderiales</taxon>
        <taxon>Burkholderiaceae</taxon>
        <taxon>Pandoraea</taxon>
    </lineage>
</organism>
<evidence type="ECO:0000256" key="1">
    <source>
        <dbReference type="SAM" id="Phobius"/>
    </source>
</evidence>
<feature type="transmembrane region" description="Helical" evidence="1">
    <location>
        <begin position="177"/>
        <end position="197"/>
    </location>
</feature>
<proteinExistence type="predicted"/>
<gene>
    <name evidence="2" type="ORF">AB870_11295</name>
</gene>
<name>A0A0H3WS00_9BURK</name>
<reference evidence="2" key="1">
    <citation type="submission" date="2016-06" db="EMBL/GenBank/DDBJ databases">
        <title>Complete Genome Sequence of Pandoraea faecigallinarum DSM-23572.</title>
        <authorList>
            <person name="Yong D."/>
            <person name="Ee R."/>
            <person name="Lim Y.-L."/>
            <person name="Yin W.-F."/>
            <person name="Chan K.-G."/>
        </authorList>
    </citation>
    <scope>NUCLEOTIDE SEQUENCE</scope>
    <source>
        <strain evidence="2">DSM 23572</strain>
    </source>
</reference>
<keyword evidence="3" id="KW-1185">Reference proteome</keyword>
<accession>A0A0H3WS00</accession>
<dbReference type="Proteomes" id="UP000035651">
    <property type="component" value="Chromosome"/>
</dbReference>